<dbReference type="PANTHER" id="PTHR47966">
    <property type="entry name" value="BETA-SITE APP-CLEAVING ENZYME, ISOFORM A-RELATED"/>
    <property type="match status" value="1"/>
</dbReference>
<dbReference type="InterPro" id="IPR001461">
    <property type="entry name" value="Aspartic_peptidase_A1"/>
</dbReference>
<feature type="chain" id="PRO_5035260315" description="Peptidase A1 domain-containing protein" evidence="8">
    <location>
        <begin position="16"/>
        <end position="405"/>
    </location>
</feature>
<keyword evidence="8" id="KW-0732">Signal</keyword>
<sequence>MRTLLIFVWPLMASAVIKVPLKRGLKNGYENHALLYNQKFQIITSSVNLGNFMNMQYYGDVCIGTPPQLFSVIFDTGSSLLWVPSNSCDSPACLKSRRFVRRNSKTYEPLDKIVSVFYLKSSVKGLLAREQIQLGGVSYKGIFAEAIQEPGEGFLGAHFDGIMGMSLPEQDQYSILSVMVQQNLVKRKIISFYLKRNLTENQGGLMMIGGWDENYFSANNISYIPVNQNATKWEFTLDNVRVKNITLSCNRCVAIADTGSSVIFGPPKDIIKIQQTLGINQEGFIDCKIREKLEAVHFVIGNKLYTLKPSDYIMQISPQVCISVFFEMPRPIGGIMWILGDAFLAKFYTIFDFEQKRIAFATLKTNVPHQIEKDGNVYCGLGSSNTLNSFLLFSLFLTQFLSISI</sequence>
<evidence type="ECO:0000256" key="7">
    <source>
        <dbReference type="RuleBase" id="RU000454"/>
    </source>
</evidence>
<evidence type="ECO:0000256" key="1">
    <source>
        <dbReference type="ARBA" id="ARBA00007447"/>
    </source>
</evidence>
<dbReference type="AlphaFoldDB" id="A0A8I6SAL0"/>
<dbReference type="InterPro" id="IPR001969">
    <property type="entry name" value="Aspartic_peptidase_AS"/>
</dbReference>
<dbReference type="OrthoDB" id="771136at2759"/>
<feature type="active site" evidence="5">
    <location>
        <position position="257"/>
    </location>
</feature>
<feature type="signal peptide" evidence="8">
    <location>
        <begin position="1"/>
        <end position="15"/>
    </location>
</feature>
<keyword evidence="3 7" id="KW-0064">Aspartyl protease</keyword>
<keyword evidence="11" id="KW-1185">Reference proteome</keyword>
<dbReference type="OMA" id="PRHYISC"/>
<dbReference type="PRINTS" id="PR00792">
    <property type="entry name" value="PEPSIN"/>
</dbReference>
<dbReference type="PROSITE" id="PS51767">
    <property type="entry name" value="PEPTIDASE_A1"/>
    <property type="match status" value="1"/>
</dbReference>
<dbReference type="KEGG" id="clec:106672754"/>
<dbReference type="GeneID" id="106672754"/>
<dbReference type="Gene3D" id="2.40.70.10">
    <property type="entry name" value="Acid Proteases"/>
    <property type="match status" value="2"/>
</dbReference>
<keyword evidence="6" id="KW-1015">Disulfide bond</keyword>
<evidence type="ECO:0000256" key="4">
    <source>
        <dbReference type="ARBA" id="ARBA00022801"/>
    </source>
</evidence>
<feature type="disulfide bond" evidence="6">
    <location>
        <begin position="287"/>
        <end position="321"/>
    </location>
</feature>
<feature type="disulfide bond" evidence="6">
    <location>
        <begin position="88"/>
        <end position="93"/>
    </location>
</feature>
<protein>
    <recommendedName>
        <fullName evidence="9">Peptidase A1 domain-containing protein</fullName>
    </recommendedName>
</protein>
<dbReference type="GO" id="GO:0004190">
    <property type="term" value="F:aspartic-type endopeptidase activity"/>
    <property type="evidence" value="ECO:0007669"/>
    <property type="project" value="UniProtKB-KW"/>
</dbReference>
<proteinExistence type="inferred from homology"/>
<dbReference type="PANTHER" id="PTHR47966:SF51">
    <property type="entry name" value="BETA-SITE APP-CLEAVING ENZYME, ISOFORM A-RELATED"/>
    <property type="match status" value="1"/>
</dbReference>
<dbReference type="GO" id="GO:0006508">
    <property type="term" value="P:proteolysis"/>
    <property type="evidence" value="ECO:0007669"/>
    <property type="project" value="UniProtKB-KW"/>
</dbReference>
<reference evidence="10" key="1">
    <citation type="submission" date="2022-01" db="UniProtKB">
        <authorList>
            <consortium name="EnsemblMetazoa"/>
        </authorList>
    </citation>
    <scope>IDENTIFICATION</scope>
</reference>
<feature type="active site" evidence="5">
    <location>
        <position position="75"/>
    </location>
</feature>
<dbReference type="FunFam" id="2.40.70.10:FF:000115">
    <property type="entry name" value="Lysosomal aspartic protease"/>
    <property type="match status" value="1"/>
</dbReference>
<feature type="domain" description="Peptidase A1" evidence="9">
    <location>
        <begin position="57"/>
        <end position="361"/>
    </location>
</feature>
<dbReference type="InterPro" id="IPR033121">
    <property type="entry name" value="PEPTIDASE_A1"/>
</dbReference>
<keyword evidence="4 7" id="KW-0378">Hydrolase</keyword>
<dbReference type="RefSeq" id="XP_014259900.1">
    <property type="nucleotide sequence ID" value="XM_014404414.2"/>
</dbReference>
<evidence type="ECO:0000256" key="2">
    <source>
        <dbReference type="ARBA" id="ARBA00022670"/>
    </source>
</evidence>
<dbReference type="EnsemblMetazoa" id="XM_014404414.2">
    <property type="protein sequence ID" value="XP_014259900.1"/>
    <property type="gene ID" value="LOC106672754"/>
</dbReference>
<organism evidence="10 11">
    <name type="scientific">Cimex lectularius</name>
    <name type="common">Bed bug</name>
    <name type="synonym">Acanthia lectularia</name>
    <dbReference type="NCBI Taxonomy" id="79782"/>
    <lineage>
        <taxon>Eukaryota</taxon>
        <taxon>Metazoa</taxon>
        <taxon>Ecdysozoa</taxon>
        <taxon>Arthropoda</taxon>
        <taxon>Hexapoda</taxon>
        <taxon>Insecta</taxon>
        <taxon>Pterygota</taxon>
        <taxon>Neoptera</taxon>
        <taxon>Paraneoptera</taxon>
        <taxon>Hemiptera</taxon>
        <taxon>Heteroptera</taxon>
        <taxon>Panheteroptera</taxon>
        <taxon>Cimicomorpha</taxon>
        <taxon>Cimicidae</taxon>
        <taxon>Cimex</taxon>
    </lineage>
</organism>
<name>A0A8I6SAL0_CIMLE</name>
<evidence type="ECO:0000313" key="10">
    <source>
        <dbReference type="EnsemblMetazoa" id="XP_014259900.1"/>
    </source>
</evidence>
<accession>A0A8I6SAL0</accession>
<evidence type="ECO:0000313" key="11">
    <source>
        <dbReference type="Proteomes" id="UP000494040"/>
    </source>
</evidence>
<dbReference type="InterPro" id="IPR021109">
    <property type="entry name" value="Peptidase_aspartic_dom_sf"/>
</dbReference>
<evidence type="ECO:0000256" key="8">
    <source>
        <dbReference type="SAM" id="SignalP"/>
    </source>
</evidence>
<evidence type="ECO:0000256" key="6">
    <source>
        <dbReference type="PIRSR" id="PIRSR601461-2"/>
    </source>
</evidence>
<dbReference type="PROSITE" id="PS00141">
    <property type="entry name" value="ASP_PROTEASE"/>
    <property type="match status" value="2"/>
</dbReference>
<evidence type="ECO:0000256" key="5">
    <source>
        <dbReference type="PIRSR" id="PIRSR601461-1"/>
    </source>
</evidence>
<evidence type="ECO:0000256" key="3">
    <source>
        <dbReference type="ARBA" id="ARBA00022750"/>
    </source>
</evidence>
<dbReference type="Pfam" id="PF00026">
    <property type="entry name" value="Asp"/>
    <property type="match status" value="1"/>
</dbReference>
<evidence type="ECO:0000259" key="9">
    <source>
        <dbReference type="PROSITE" id="PS51767"/>
    </source>
</evidence>
<keyword evidence="2 7" id="KW-0645">Protease</keyword>
<dbReference type="SUPFAM" id="SSF50630">
    <property type="entry name" value="Acid proteases"/>
    <property type="match status" value="1"/>
</dbReference>
<dbReference type="Proteomes" id="UP000494040">
    <property type="component" value="Unassembled WGS sequence"/>
</dbReference>
<comment type="similarity">
    <text evidence="1 7">Belongs to the peptidase A1 family.</text>
</comment>